<evidence type="ECO:0000259" key="2">
    <source>
        <dbReference type="PROSITE" id="PS51648"/>
    </source>
</evidence>
<protein>
    <recommendedName>
        <fullName evidence="1">YcgL domain-containing protein CSA09_01350</fullName>
    </recommendedName>
</protein>
<dbReference type="AlphaFoldDB" id="A0A2G6PG37"/>
<reference evidence="3 4" key="1">
    <citation type="submission" date="2017-10" db="EMBL/GenBank/DDBJ databases">
        <title>Novel microbial diversity and functional potential in the marine mammal oral microbiome.</title>
        <authorList>
            <person name="Dudek N.K."/>
            <person name="Sun C.L."/>
            <person name="Burstein D."/>
            <person name="Kantor R.S."/>
            <person name="Aliaga Goltsman D.S."/>
            <person name="Bik E.M."/>
            <person name="Thomas B.C."/>
            <person name="Banfield J.F."/>
            <person name="Relman D.A."/>
        </authorList>
    </citation>
    <scope>NUCLEOTIDE SEQUENCE [LARGE SCALE GENOMIC DNA]</scope>
    <source>
        <strain evidence="3">DOLJORAL78_50_517</strain>
    </source>
</reference>
<dbReference type="Gene3D" id="3.10.510.20">
    <property type="entry name" value="YcgL domain"/>
    <property type="match status" value="1"/>
</dbReference>
<dbReference type="Proteomes" id="UP000229278">
    <property type="component" value="Unassembled WGS sequence"/>
</dbReference>
<evidence type="ECO:0000313" key="3">
    <source>
        <dbReference type="EMBL" id="PIE83526.1"/>
    </source>
</evidence>
<dbReference type="PROSITE" id="PS51648">
    <property type="entry name" value="YCGL"/>
    <property type="match status" value="1"/>
</dbReference>
<dbReference type="HAMAP" id="MF_01866">
    <property type="entry name" value="UPF0745"/>
    <property type="match status" value="1"/>
</dbReference>
<accession>A0A2G6PG37</accession>
<proteinExistence type="inferred from homology"/>
<comment type="caution">
    <text evidence="3">The sequence shown here is derived from an EMBL/GenBank/DDBJ whole genome shotgun (WGS) entry which is preliminary data.</text>
</comment>
<dbReference type="PANTHER" id="PTHR38109:SF1">
    <property type="entry name" value="PROTEIN YCGL"/>
    <property type="match status" value="1"/>
</dbReference>
<sequence length="84" mass="9805">MQCTVYKSTKKQDAYIYIAIKDDFSCVPESLLKLFGEPVHVMDLDLQPERKLAQEKTAEVLQNLGEQGWHLQMPRENNWGMIKH</sequence>
<organism evidence="3 4">
    <name type="scientific">Candidatus Contendibacter odensensis</name>
    <dbReference type="NCBI Taxonomy" id="1400860"/>
    <lineage>
        <taxon>Bacteria</taxon>
        <taxon>Pseudomonadati</taxon>
        <taxon>Pseudomonadota</taxon>
        <taxon>Gammaproteobacteria</taxon>
        <taxon>Candidatus Competibacteraceae</taxon>
        <taxon>Candidatus Contendibacter</taxon>
    </lineage>
</organism>
<gene>
    <name evidence="3" type="ORF">CSA09_01350</name>
</gene>
<dbReference type="InterPro" id="IPR027354">
    <property type="entry name" value="YcgL_dom"/>
</dbReference>
<feature type="domain" description="YcgL" evidence="2">
    <location>
        <begin position="1"/>
        <end position="84"/>
    </location>
</feature>
<evidence type="ECO:0000256" key="1">
    <source>
        <dbReference type="HAMAP-Rule" id="MF_01866"/>
    </source>
</evidence>
<dbReference type="Pfam" id="PF05166">
    <property type="entry name" value="YcgL"/>
    <property type="match status" value="1"/>
</dbReference>
<name>A0A2G6PG37_9GAMM</name>
<dbReference type="EMBL" id="PDTV01000004">
    <property type="protein sequence ID" value="PIE83526.1"/>
    <property type="molecule type" value="Genomic_DNA"/>
</dbReference>
<dbReference type="SUPFAM" id="SSF160191">
    <property type="entry name" value="YcgL-like"/>
    <property type="match status" value="1"/>
</dbReference>
<dbReference type="PANTHER" id="PTHR38109">
    <property type="entry name" value="PROTEIN YCGL"/>
    <property type="match status" value="1"/>
</dbReference>
<evidence type="ECO:0000313" key="4">
    <source>
        <dbReference type="Proteomes" id="UP000229278"/>
    </source>
</evidence>
<dbReference type="InterPro" id="IPR038068">
    <property type="entry name" value="YcgL-like_sf"/>
</dbReference>